<name>A0A3G5AGG4_9VIRU</name>
<dbReference type="EMBL" id="MK072409">
    <property type="protein sequence ID" value="AYV84489.1"/>
    <property type="molecule type" value="Genomic_DNA"/>
</dbReference>
<evidence type="ECO:0000256" key="1">
    <source>
        <dbReference type="SAM" id="Phobius"/>
    </source>
</evidence>
<evidence type="ECO:0000313" key="2">
    <source>
        <dbReference type="EMBL" id="AYV84489.1"/>
    </source>
</evidence>
<reference evidence="2" key="1">
    <citation type="submission" date="2018-10" db="EMBL/GenBank/DDBJ databases">
        <title>Hidden diversity of soil giant viruses.</title>
        <authorList>
            <person name="Schulz F."/>
            <person name="Alteio L."/>
            <person name="Goudeau D."/>
            <person name="Ryan E.M."/>
            <person name="Malmstrom R.R."/>
            <person name="Blanchard J."/>
            <person name="Woyke T."/>
        </authorList>
    </citation>
    <scope>NUCLEOTIDE SEQUENCE</scope>
    <source>
        <strain evidence="2">HYV1</strain>
    </source>
</reference>
<protein>
    <submittedName>
        <fullName evidence="2">Uncharacterized protein</fullName>
    </submittedName>
</protein>
<sequence>MFQYLAEGSLSEDESFDGIRYNDGSVKEITWEDATLDIWDPIRLTLTPKYHQRMPGIFIAHDKLRLIKLHPRSNDSSGLYKKYFCLHYSNCLSIGTIRNEKIHAKKITHPLFGHIFRFCLMEDNILMLAILKEVFREGYYQQLMFIDCNKIKIICSIELDKNIAPPISQAHIFTTLTPTRKDYDLLQSKFIPSITPFLIPPLASIVFSYLFGAIP</sequence>
<proteinExistence type="predicted"/>
<accession>A0A3G5AGG4</accession>
<keyword evidence="1" id="KW-1133">Transmembrane helix</keyword>
<organism evidence="2">
    <name type="scientific">Hyperionvirus sp</name>
    <dbReference type="NCBI Taxonomy" id="2487770"/>
    <lineage>
        <taxon>Viruses</taxon>
        <taxon>Varidnaviria</taxon>
        <taxon>Bamfordvirae</taxon>
        <taxon>Nucleocytoviricota</taxon>
        <taxon>Megaviricetes</taxon>
        <taxon>Imitervirales</taxon>
        <taxon>Mimiviridae</taxon>
        <taxon>Klosneuvirinae</taxon>
    </lineage>
</organism>
<feature type="transmembrane region" description="Helical" evidence="1">
    <location>
        <begin position="190"/>
        <end position="211"/>
    </location>
</feature>
<keyword evidence="1" id="KW-0812">Transmembrane</keyword>
<keyword evidence="1" id="KW-0472">Membrane</keyword>
<gene>
    <name evidence="2" type="ORF">Hyperionvirus27_9</name>
</gene>